<dbReference type="PATRIC" id="fig|907239.3.peg.1422"/>
<dbReference type="Proteomes" id="UP000007467">
    <property type="component" value="Chromosome"/>
</dbReference>
<dbReference type="eggNOG" id="COG3170">
    <property type="taxonomic scope" value="Bacteria"/>
</dbReference>
<feature type="signal peptide" evidence="1">
    <location>
        <begin position="1"/>
        <end position="22"/>
    </location>
</feature>
<dbReference type="InterPro" id="IPR002718">
    <property type="entry name" value="OMP_Helicobacter"/>
</dbReference>
<keyword evidence="1" id="KW-0732">Signal</keyword>
<dbReference type="KEGG" id="hes:HPSA_06970"/>
<dbReference type="AlphaFoldDB" id="E8QTY6"/>
<dbReference type="EMBL" id="CP002336">
    <property type="protein sequence ID" value="ADU85350.1"/>
    <property type="molecule type" value="Genomic_DNA"/>
</dbReference>
<dbReference type="PRINTS" id="PR01776">
    <property type="entry name" value="HPOMPFAMILY"/>
</dbReference>
<dbReference type="HOGENOM" id="CLU_026212_5_1_7"/>
<feature type="chain" id="PRO_5003226135" evidence="1">
    <location>
        <begin position="23"/>
        <end position="253"/>
    </location>
</feature>
<reference evidence="2 3" key="2">
    <citation type="journal article" date="2013" name="Genome Announc.">
        <title>Genome Sequences of Three hpAfrica2 Strains of Helicobacter pylori.</title>
        <authorList>
            <person name="Duncan S.S."/>
            <person name="Bertoli M.T."/>
            <person name="Kersulyte D."/>
            <person name="Valk P.L."/>
            <person name="Tamma S."/>
            <person name="Segal I."/>
            <person name="McClain M.S."/>
            <person name="Cover T.L."/>
            <person name="Berg D.E."/>
        </authorList>
    </citation>
    <scope>NUCLEOTIDE SEQUENCE [LARGE SCALE GENOMIC DNA]</scope>
    <source>
        <strain evidence="2 3">SouthAfrica7</strain>
    </source>
</reference>
<proteinExistence type="predicted"/>
<organism evidence="2 3">
    <name type="scientific">Helicobacter pylori (strain SouthAfrica7)</name>
    <dbReference type="NCBI Taxonomy" id="907239"/>
    <lineage>
        <taxon>Bacteria</taxon>
        <taxon>Pseudomonadati</taxon>
        <taxon>Campylobacterota</taxon>
        <taxon>Epsilonproteobacteria</taxon>
        <taxon>Campylobacterales</taxon>
        <taxon>Helicobacteraceae</taxon>
        <taxon>Helicobacter</taxon>
    </lineage>
</organism>
<dbReference type="RefSeq" id="WP_000919893.1">
    <property type="nucleotide sequence ID" value="NC_017361.1"/>
</dbReference>
<dbReference type="OrthoDB" id="5319509at2"/>
<evidence type="ECO:0000313" key="2">
    <source>
        <dbReference type="EMBL" id="ADU85350.1"/>
    </source>
</evidence>
<accession>E8QTY6</accession>
<gene>
    <name evidence="2" type="ordered locus">HPSA_06970</name>
</gene>
<reference evidence="3" key="1">
    <citation type="submission" date="2010-11" db="EMBL/GenBank/DDBJ databases">
        <title>Genome sequence of Helicobacter pylori strain SouthAfrica7.</title>
        <authorList>
            <person name="Kersulyte D."/>
            <person name="Segal I."/>
            <person name="Mistry R."/>
            <person name="Berg D.E."/>
        </authorList>
    </citation>
    <scope>NUCLEOTIDE SEQUENCE [LARGE SCALE GENOMIC DNA]</scope>
    <source>
        <strain evidence="3">SouthAfrica7</strain>
    </source>
</reference>
<name>E8QTY6_HELPW</name>
<protein>
    <submittedName>
        <fullName evidence="2">Outer membrane protein (Omp31)</fullName>
    </submittedName>
</protein>
<sequence>MLKRMILLGALGLGALGVVANAEESAAFVGVNYQVSMIQNQTKMVNENGLQKPLIKFPPYAGAGVEVGYKQFLGKKKWFGMRYYGFFDYAHNRFGVMKKGIPVGESGFIYNSFSFGGNTLTERESYQGQYYINLFTYGVGLDTLWNFVNKENMVFGFVVGIQLAGDSWATSISKEIASYAKHHSNSSYSPANFQFLWKFGVRTHIAKHNSLELGIKVPTITHQLFSLTNEKGDTLQANIRRVYAFQISYLRDF</sequence>
<evidence type="ECO:0000256" key="1">
    <source>
        <dbReference type="SAM" id="SignalP"/>
    </source>
</evidence>
<dbReference type="Pfam" id="PF01856">
    <property type="entry name" value="HP_OMP"/>
    <property type="match status" value="1"/>
</dbReference>
<evidence type="ECO:0000313" key="3">
    <source>
        <dbReference type="Proteomes" id="UP000007467"/>
    </source>
</evidence>